<dbReference type="InterPro" id="IPR037257">
    <property type="entry name" value="T2SS_E_N_sf"/>
</dbReference>
<dbReference type="SUPFAM" id="SSF160246">
    <property type="entry name" value="EspE N-terminal domain-like"/>
    <property type="match status" value="1"/>
</dbReference>
<name>A0A5R9GW58_9PROT</name>
<sequence length="138" mass="15419">MATSTNFFGSFLISHLGVDAKYVCLALEKQKSEQQKIGELAQASYALDSMDLITVLNKQSQTHRPFGEIAMELGLLNQQQIEELLTRQSESRKKIGDILVEMGVFSESEKETHLKSYINWLEGLAALGKATFSQPTLH</sequence>
<dbReference type="EMBL" id="VBRY01000006">
    <property type="protein sequence ID" value="TLS67324.1"/>
    <property type="molecule type" value="Genomic_DNA"/>
</dbReference>
<gene>
    <name evidence="1" type="ORF">FEF65_07810</name>
</gene>
<evidence type="ECO:0000313" key="2">
    <source>
        <dbReference type="Proteomes" id="UP000306585"/>
    </source>
</evidence>
<reference evidence="1 2" key="1">
    <citation type="journal article" date="2019" name="Appl. Environ. Microbiol.">
        <title>Environmental Evidence and Genomic Insight of Iron-oxidizing Bacteria Preference Towards More Corrosion Resistant Stainless Steel at Higher Salinities.</title>
        <authorList>
            <person name="Garrison C.E."/>
            <person name="Price K.A."/>
            <person name="Field E.K."/>
        </authorList>
    </citation>
    <scope>NUCLEOTIDE SEQUENCE [LARGE SCALE GENOMIC DNA]</scope>
    <source>
        <strain evidence="1 2">P3</strain>
    </source>
</reference>
<dbReference type="Proteomes" id="UP000306585">
    <property type="component" value="Unassembled WGS sequence"/>
</dbReference>
<dbReference type="RefSeq" id="WP_138239240.1">
    <property type="nucleotide sequence ID" value="NZ_VBRY01000006.1"/>
</dbReference>
<evidence type="ECO:0000313" key="1">
    <source>
        <dbReference type="EMBL" id="TLS67324.1"/>
    </source>
</evidence>
<protein>
    <submittedName>
        <fullName evidence="1">Uncharacterized protein</fullName>
    </submittedName>
</protein>
<proteinExistence type="predicted"/>
<accession>A0A5R9GW58</accession>
<keyword evidence="2" id="KW-1185">Reference proteome</keyword>
<organism evidence="1 2">
    <name type="scientific">Mariprofundus erugo</name>
    <dbReference type="NCBI Taxonomy" id="2528639"/>
    <lineage>
        <taxon>Bacteria</taxon>
        <taxon>Pseudomonadati</taxon>
        <taxon>Pseudomonadota</taxon>
        <taxon>Candidatius Mariprofundia</taxon>
        <taxon>Mariprofundales</taxon>
        <taxon>Mariprofundaceae</taxon>
        <taxon>Mariprofundus</taxon>
    </lineage>
</organism>
<comment type="caution">
    <text evidence="1">The sequence shown here is derived from an EMBL/GenBank/DDBJ whole genome shotgun (WGS) entry which is preliminary data.</text>
</comment>
<dbReference type="AlphaFoldDB" id="A0A5R9GW58"/>